<name>A0ABS5BZA1_9BACT</name>
<accession>A0ABS5BZA1</accession>
<dbReference type="EMBL" id="JAGKQQ010000001">
    <property type="protein sequence ID" value="MBP3958752.1"/>
    <property type="molecule type" value="Genomic_DNA"/>
</dbReference>
<evidence type="ECO:0008006" key="3">
    <source>
        <dbReference type="Google" id="ProtNLM"/>
    </source>
</evidence>
<dbReference type="Proteomes" id="UP000676565">
    <property type="component" value="Unassembled WGS sequence"/>
</dbReference>
<gene>
    <name evidence="1" type="ORF">J8F10_26195</name>
</gene>
<evidence type="ECO:0000313" key="2">
    <source>
        <dbReference type="Proteomes" id="UP000676565"/>
    </source>
</evidence>
<reference evidence="1 2" key="1">
    <citation type="submission" date="2021-04" db="EMBL/GenBank/DDBJ databases">
        <authorList>
            <person name="Ivanova A."/>
        </authorList>
    </citation>
    <scope>NUCLEOTIDE SEQUENCE [LARGE SCALE GENOMIC DNA]</scope>
    <source>
        <strain evidence="1 2">G18</strain>
    </source>
</reference>
<organism evidence="1 2">
    <name type="scientific">Gemmata palustris</name>
    <dbReference type="NCBI Taxonomy" id="2822762"/>
    <lineage>
        <taxon>Bacteria</taxon>
        <taxon>Pseudomonadati</taxon>
        <taxon>Planctomycetota</taxon>
        <taxon>Planctomycetia</taxon>
        <taxon>Gemmatales</taxon>
        <taxon>Gemmataceae</taxon>
        <taxon>Gemmata</taxon>
    </lineage>
</organism>
<proteinExistence type="predicted"/>
<dbReference type="RefSeq" id="WP_210659033.1">
    <property type="nucleotide sequence ID" value="NZ_JAGKQQ010000001.1"/>
</dbReference>
<evidence type="ECO:0000313" key="1">
    <source>
        <dbReference type="EMBL" id="MBP3958752.1"/>
    </source>
</evidence>
<protein>
    <recommendedName>
        <fullName evidence="3">Helix-turn-helix domain-containing protein</fullName>
    </recommendedName>
</protein>
<comment type="caution">
    <text evidence="1">The sequence shown here is derived from an EMBL/GenBank/DDBJ whole genome shotgun (WGS) entry which is preliminary data.</text>
</comment>
<keyword evidence="2" id="KW-1185">Reference proteome</keyword>
<sequence length="178" mass="18919">MTAVTIDRGSKIAAGYAALVAEFVAASGELKHDKSPHAATLVAAYSAFAAGYAAASAAADQVGTEAPFPLLPLPNAFANPSSLDVLTLSQAAEYLQLPEEAVRAEAEAGHLVGQHVRGEWRFVRAGIIAWLQTPRTQPQSTISELQETLEEQEAFRASILAHRDEVDRATGFGKYAEE</sequence>